<comment type="caution">
    <text evidence="2">The sequence shown here is derived from an EMBL/GenBank/DDBJ whole genome shotgun (WGS) entry which is preliminary data.</text>
</comment>
<evidence type="ECO:0000313" key="3">
    <source>
        <dbReference type="Proteomes" id="UP001162880"/>
    </source>
</evidence>
<dbReference type="EMBL" id="JALHLE010000047">
    <property type="protein sequence ID" value="MCJ2180910.1"/>
    <property type="molecule type" value="Genomic_DNA"/>
</dbReference>
<feature type="compositionally biased region" description="Basic and acidic residues" evidence="1">
    <location>
        <begin position="11"/>
        <end position="22"/>
    </location>
</feature>
<evidence type="ECO:0008006" key="4">
    <source>
        <dbReference type="Google" id="ProtNLM"/>
    </source>
</evidence>
<feature type="non-terminal residue" evidence="2">
    <location>
        <position position="1"/>
    </location>
</feature>
<protein>
    <recommendedName>
        <fullName evidence="4">Transposase</fullName>
    </recommendedName>
</protein>
<proteinExistence type="predicted"/>
<sequence length="103" mass="11591">PSTSPATQYDVQDRHEPNDSCAKKLPKRLTKTGVIAKPYYGHLRQRKGPKSPILWAAKRSLSVAEFAPQFAVFCGISLHQGVIGQVAKTAWRRGWEFYNHISI</sequence>
<name>A0ABT0B765_9SPHN</name>
<dbReference type="RefSeq" id="WP_243996358.1">
    <property type="nucleotide sequence ID" value="NZ_JALHLE010000047.1"/>
</dbReference>
<evidence type="ECO:0000256" key="1">
    <source>
        <dbReference type="SAM" id="MobiDB-lite"/>
    </source>
</evidence>
<feature type="region of interest" description="Disordered" evidence="1">
    <location>
        <begin position="1"/>
        <end position="23"/>
    </location>
</feature>
<gene>
    <name evidence="2" type="ORF">MTR64_20255</name>
</gene>
<keyword evidence="3" id="KW-1185">Reference proteome</keyword>
<accession>A0ABT0B765</accession>
<reference evidence="2" key="1">
    <citation type="submission" date="2022-03" db="EMBL/GenBank/DDBJ databases">
        <title>Identification of a novel bacterium isolated from mangrove sediments.</title>
        <authorList>
            <person name="Pan X."/>
        </authorList>
    </citation>
    <scope>NUCLEOTIDE SEQUENCE</scope>
    <source>
        <strain evidence="2">B2580</strain>
    </source>
</reference>
<feature type="compositionally biased region" description="Polar residues" evidence="1">
    <location>
        <begin position="1"/>
        <end position="10"/>
    </location>
</feature>
<dbReference type="Proteomes" id="UP001162880">
    <property type="component" value="Unassembled WGS sequence"/>
</dbReference>
<evidence type="ECO:0000313" key="2">
    <source>
        <dbReference type="EMBL" id="MCJ2180910.1"/>
    </source>
</evidence>
<organism evidence="2 3">
    <name type="scientific">Novosphingobium album</name>
    <name type="common">ex Hu et al. 2023</name>
    <dbReference type="NCBI Taxonomy" id="2930093"/>
    <lineage>
        <taxon>Bacteria</taxon>
        <taxon>Pseudomonadati</taxon>
        <taxon>Pseudomonadota</taxon>
        <taxon>Alphaproteobacteria</taxon>
        <taxon>Sphingomonadales</taxon>
        <taxon>Sphingomonadaceae</taxon>
        <taxon>Novosphingobium</taxon>
    </lineage>
</organism>